<protein>
    <recommendedName>
        <fullName evidence="4">Scythe/bat3</fullName>
    </recommendedName>
</protein>
<dbReference type="PANTHER" id="PTHR15204:SF0">
    <property type="entry name" value="LARGE PROLINE-RICH PROTEIN BAG6"/>
    <property type="match status" value="1"/>
</dbReference>
<feature type="region of interest" description="Disordered" evidence="1">
    <location>
        <begin position="580"/>
        <end position="630"/>
    </location>
</feature>
<feature type="region of interest" description="Disordered" evidence="1">
    <location>
        <begin position="527"/>
        <end position="555"/>
    </location>
</feature>
<dbReference type="GO" id="GO:0071818">
    <property type="term" value="C:BAT3 complex"/>
    <property type="evidence" value="ECO:0007669"/>
    <property type="project" value="TreeGrafter"/>
</dbReference>
<feature type="compositionally biased region" description="Low complexity" evidence="1">
    <location>
        <begin position="543"/>
        <end position="555"/>
    </location>
</feature>
<feature type="compositionally biased region" description="Low complexity" evidence="1">
    <location>
        <begin position="356"/>
        <end position="367"/>
    </location>
</feature>
<comment type="caution">
    <text evidence="2">The sequence shown here is derived from an EMBL/GenBank/DDBJ whole genome shotgun (WGS) entry which is preliminary data.</text>
</comment>
<sequence length="648" mass="67061">MTWVAGFDRPSNGNHGQFYQVAPGIVVETFNMPGQGDRVLPDISRIISAVLGSIGVTNPGNGTEGTGGIRDHGDRPSATPAMSGTTDSPQIQPAQSGERSETDRSRLHNAIGIPTAVSFGSIQAPVIPDALTTLSQYLSQMRQEFINSASKLPLTGSVSENNSGFSASHGNGYEFVSSAQSVNSHEGLPTPASLAELLSTTKQMLNEQAEECLLQLARQLENQANMTDAVARATAQAGALRNGVLLQNLGAYFIELGRTVSTVRLGRSPSEAVVNAGPAVFISPSGPNPLMVQAGPSFSAPVSGTLQSGPGIMNGLGSSFSTSLSGTSHSGSGLINNLGSGFIPRRPSTHQTEIAGSWQSSGQRQSSTNGTGETQPSSRTSDAPSFNSGSAVRVLPFRTMMAAIPDLNRVSSESPGGSTGMYYPVIGGYPNVASVNLSSRTSNHVSSNSNPESAAYQQNAEEPAGNGQPLASSGGQTEPVVSRTIDINILSTGGIQNDQNSDGQIPPGVLQLLGGLFPGGEFQVESVSSQGATVGSVPEQVRTSSTTAEEPEPSATAEGIFLSRLLQQIVPLISQDGGAEQSVELAGEGESSQQKDVPSSSIQVEDSVVGTSRRHGDPDPGPSPKRRKVKELDCFNHACISSNSSSMT</sequence>
<feature type="region of interest" description="Disordered" evidence="1">
    <location>
        <begin position="337"/>
        <end position="389"/>
    </location>
</feature>
<feature type="region of interest" description="Disordered" evidence="1">
    <location>
        <begin position="440"/>
        <end position="478"/>
    </location>
</feature>
<dbReference type="GO" id="GO:0031593">
    <property type="term" value="F:polyubiquitin modification-dependent protein binding"/>
    <property type="evidence" value="ECO:0007669"/>
    <property type="project" value="TreeGrafter"/>
</dbReference>
<feature type="compositionally biased region" description="Polar residues" evidence="1">
    <location>
        <begin position="590"/>
        <end position="604"/>
    </location>
</feature>
<dbReference type="GO" id="GO:0051787">
    <property type="term" value="F:misfolded protein binding"/>
    <property type="evidence" value="ECO:0007669"/>
    <property type="project" value="TreeGrafter"/>
</dbReference>
<feature type="compositionally biased region" description="Polar residues" evidence="1">
    <location>
        <begin position="451"/>
        <end position="460"/>
    </location>
</feature>
<organism evidence="2 3">
    <name type="scientific">Carnegiea gigantea</name>
    <dbReference type="NCBI Taxonomy" id="171969"/>
    <lineage>
        <taxon>Eukaryota</taxon>
        <taxon>Viridiplantae</taxon>
        <taxon>Streptophyta</taxon>
        <taxon>Embryophyta</taxon>
        <taxon>Tracheophyta</taxon>
        <taxon>Spermatophyta</taxon>
        <taxon>Magnoliopsida</taxon>
        <taxon>eudicotyledons</taxon>
        <taxon>Gunneridae</taxon>
        <taxon>Pentapetalae</taxon>
        <taxon>Caryophyllales</taxon>
        <taxon>Cactineae</taxon>
        <taxon>Cactaceae</taxon>
        <taxon>Cactoideae</taxon>
        <taxon>Echinocereeae</taxon>
        <taxon>Carnegiea</taxon>
    </lineage>
</organism>
<dbReference type="EMBL" id="JAKOGI010000316">
    <property type="protein sequence ID" value="KAJ8437117.1"/>
    <property type="molecule type" value="Genomic_DNA"/>
</dbReference>
<feature type="compositionally biased region" description="Low complexity" evidence="1">
    <location>
        <begin position="440"/>
        <end position="450"/>
    </location>
</feature>
<evidence type="ECO:0000313" key="3">
    <source>
        <dbReference type="Proteomes" id="UP001153076"/>
    </source>
</evidence>
<reference evidence="2" key="1">
    <citation type="submission" date="2022-04" db="EMBL/GenBank/DDBJ databases">
        <title>Carnegiea gigantea Genome sequencing and assembly v2.</title>
        <authorList>
            <person name="Copetti D."/>
            <person name="Sanderson M.J."/>
            <person name="Burquez A."/>
            <person name="Wojciechowski M.F."/>
        </authorList>
    </citation>
    <scope>NUCLEOTIDE SEQUENCE</scope>
    <source>
        <strain evidence="2">SGP5-SGP5p</strain>
        <tissue evidence="2">Aerial part</tissue>
    </source>
</reference>
<dbReference type="OrthoDB" id="267397at2759"/>
<feature type="compositionally biased region" description="Polar residues" evidence="1">
    <location>
        <begin position="368"/>
        <end position="389"/>
    </location>
</feature>
<dbReference type="AlphaFoldDB" id="A0A9Q1K674"/>
<accession>A0A9Q1K674</accession>
<evidence type="ECO:0000256" key="1">
    <source>
        <dbReference type="SAM" id="MobiDB-lite"/>
    </source>
</evidence>
<name>A0A9Q1K674_9CARY</name>
<keyword evidence="3" id="KW-1185">Reference proteome</keyword>
<evidence type="ECO:0008006" key="4">
    <source>
        <dbReference type="Google" id="ProtNLM"/>
    </source>
</evidence>
<dbReference type="PANTHER" id="PTHR15204">
    <property type="entry name" value="LARGE PROLINE-RICH PROTEIN BAG6"/>
    <property type="match status" value="1"/>
</dbReference>
<gene>
    <name evidence="2" type="ORF">Cgig2_016860</name>
</gene>
<dbReference type="Proteomes" id="UP001153076">
    <property type="component" value="Unassembled WGS sequence"/>
</dbReference>
<evidence type="ECO:0000313" key="2">
    <source>
        <dbReference type="EMBL" id="KAJ8437117.1"/>
    </source>
</evidence>
<feature type="region of interest" description="Disordered" evidence="1">
    <location>
        <begin position="54"/>
        <end position="104"/>
    </location>
</feature>
<dbReference type="GO" id="GO:0036503">
    <property type="term" value="P:ERAD pathway"/>
    <property type="evidence" value="ECO:0007669"/>
    <property type="project" value="TreeGrafter"/>
</dbReference>
<proteinExistence type="predicted"/>
<feature type="compositionally biased region" description="Polar residues" evidence="1">
    <location>
        <begin position="80"/>
        <end position="97"/>
    </location>
</feature>